<gene>
    <name evidence="1" type="ORF">CD29_04770</name>
</gene>
<dbReference type="AlphaFoldDB" id="A0A0A3I4Y1"/>
<dbReference type="Proteomes" id="UP000030416">
    <property type="component" value="Unassembled WGS sequence"/>
</dbReference>
<dbReference type="eggNOG" id="ENOG50342SD">
    <property type="taxonomic scope" value="Bacteria"/>
</dbReference>
<keyword evidence="2" id="KW-1185">Reference proteome</keyword>
<comment type="caution">
    <text evidence="1">The sequence shown here is derived from an EMBL/GenBank/DDBJ whole genome shotgun (WGS) entry which is preliminary data.</text>
</comment>
<protein>
    <submittedName>
        <fullName evidence="1">Uncharacterized protein</fullName>
    </submittedName>
</protein>
<dbReference type="EMBL" id="JPVN01000004">
    <property type="protein sequence ID" value="KGR79846.1"/>
    <property type="molecule type" value="Genomic_DNA"/>
</dbReference>
<dbReference type="RefSeq" id="WP_036183406.1">
    <property type="nucleotide sequence ID" value="NZ_AVDA01000004.1"/>
</dbReference>
<reference evidence="1 2" key="1">
    <citation type="submission" date="2014-02" db="EMBL/GenBank/DDBJ databases">
        <title>Draft genome sequence of Lysinibacillus manganicus DSM 26584T.</title>
        <authorList>
            <person name="Zhang F."/>
            <person name="Wang G."/>
            <person name="Zhang L."/>
        </authorList>
    </citation>
    <scope>NUCLEOTIDE SEQUENCE [LARGE SCALE GENOMIC DNA]</scope>
    <source>
        <strain evidence="1 2">DSM 26584</strain>
    </source>
</reference>
<dbReference type="OrthoDB" id="2990659at2"/>
<accession>A0A0A3I4Y1</accession>
<name>A0A0A3I4Y1_9BACL</name>
<evidence type="ECO:0000313" key="1">
    <source>
        <dbReference type="EMBL" id="KGR79846.1"/>
    </source>
</evidence>
<organism evidence="1 2">
    <name type="scientific">Ureibacillus manganicus DSM 26584</name>
    <dbReference type="NCBI Taxonomy" id="1384049"/>
    <lineage>
        <taxon>Bacteria</taxon>
        <taxon>Bacillati</taxon>
        <taxon>Bacillota</taxon>
        <taxon>Bacilli</taxon>
        <taxon>Bacillales</taxon>
        <taxon>Caryophanaceae</taxon>
        <taxon>Ureibacillus</taxon>
    </lineage>
</organism>
<evidence type="ECO:0000313" key="2">
    <source>
        <dbReference type="Proteomes" id="UP000030416"/>
    </source>
</evidence>
<sequence>MVRLKHIVSVLVAIVLCGVIWLVHPAKEQVNQLETQIGRQYYSANFLLLDTVEELLAWNFSQPLTDADVDYLDKLSDDLLHTTDLIFFGGNVVHHEWRSRMLEVQEHLTKYVNGTSLTEIEVADLMQTLKATRFITLDFQDYVENIHDFYNAMHDEQHEMFERVKERLATKY</sequence>
<proteinExistence type="predicted"/>